<keyword evidence="5" id="KW-1185">Reference proteome</keyword>
<dbReference type="PANTHER" id="PTHR47357">
    <property type="entry name" value="COP1-INTERACTIVE PROTEIN 1"/>
    <property type="match status" value="1"/>
</dbReference>
<evidence type="ECO:0000313" key="4">
    <source>
        <dbReference type="EMBL" id="CAG5097552.1"/>
    </source>
</evidence>
<feature type="coiled-coil region" evidence="1">
    <location>
        <begin position="942"/>
        <end position="2114"/>
    </location>
</feature>
<dbReference type="PROSITE" id="PS50072">
    <property type="entry name" value="CSA_PPIASE_2"/>
    <property type="match status" value="1"/>
</dbReference>
<feature type="compositionally biased region" description="Polar residues" evidence="2">
    <location>
        <begin position="448"/>
        <end position="482"/>
    </location>
</feature>
<dbReference type="InterPro" id="IPR029000">
    <property type="entry name" value="Cyclophilin-like_dom_sf"/>
</dbReference>
<dbReference type="EMBL" id="OU015569">
    <property type="protein sequence ID" value="CAG5097552.1"/>
    <property type="molecule type" value="Genomic_DNA"/>
</dbReference>
<feature type="region of interest" description="Disordered" evidence="2">
    <location>
        <begin position="434"/>
        <end position="534"/>
    </location>
</feature>
<protein>
    <submittedName>
        <fullName evidence="4">Oidioi.mRNA.OKI2018_I69.XSR.g15126.t1.cds</fullName>
    </submittedName>
</protein>
<sequence>MSALYKWLGRATMSRKSRKAISVSSTKVYFDIAVDEIPAGRIVFKIFDDLGEWTAPYCDNFLKLVSEGKFIGSEFQRAGLGRGEAVAFSTIGKSDVDLFELRKLWEFMLRAHPYLEQNTDNPLVHNREGLLTAVTRIPERYLRKEDFMRQLISGRNPHAETMFGITYDAHADMDGKFQVIGEIEEGWDSLIEIECACVQPVAYYYPNNQHLMALAEQTGADKDPLLLERIALGLQSDTYIPGMIDRQLALDAAEETTHSEADDENKTNYSEKINSEEKSLRSNEQRKEEILKGVPVALRPTFESSETALEKEKEKWLAWEKKSELDIVTMNKRQNFLNMEKKDYLCSNMVESGSDSARESEFGVKVSIQALKGHPFVILEGSDAKKKFVPAPKKADFDSNLSDDEQLIARNDANEFMPQSASHTLDREWEYQQSVSKQPQNYARPDSYRSNPTRMSDNQRLNVSSYQSAPTRSNPYGNAKSKSNVDEFGRPGKIDLIDNNSLERLTSNDHRVSAENSPIHSRGSSRHGSLTPRNERLINSNQGRYFALHASSLERPPSTKPRTISQDSDVQASLRSATGFTDDETTSIRSISSIQRRERRAPSHRVIQETDNFTDGGLDSMGSIRLEDSQHISRGRVYREERNSQDSATDANINRFESVDSAQSFPAPPASNGSSDHSIHYLSESSNDYQHKLAAEASYETQTDDYSAHQPLKSLSSRQLVNALKESSPLQNRPMQDLPPRFIPAPLPAVNETEKELKHLQSKFEDMQDEAAHGKSEMERVRALLERKEKELAALRKVLRDELVTHDQEITKLRNINRHSIENLKLEKESLNSKLLEKEAELESEGYDEDMREKVFVDNLKMTKEISQLRQLINEAKATEEALSRQLDEQSAESERLNKQLMMATDDDLFIAEIEVLRKTKELSSVRTVRIETQNHQQATELLRLRREKEIIAKRLQDAERLSGQATKSAANLSEETSVIMRNAEEWEKRADLAEAQMQELKRRLGVMMEDNRKLNEQLDSQKVAVIESEKEKLQAEAKNRELQFQRDADSRKIIQLEYDIKSKANELNQIETLNDNTKKEEALQKELDFVKEELVLSQKQVMIAEEKNTKVQSELRRMDKDIENELKERELIVQELKETTASKKDLEASLEQITKERDELLQETKKHKNMLDHVEDDKLNLEEQSSELDAINRKMRRNIQDLTEEIKDKDVEIEELKFRISSEAGSTTDLKTSIGDLERELKSVNDELKYRSELLEERTSELDTSKDSERRLRMQLEEMDQRVQEFSQTTVENEDRVKSQTSEISRLQTEIKNLKTNLKQTEDQLARQEEENNRLKRIKHEKEIAIDTMEDASREQVQEMRRQIEDRQKDIVGFKSKIASLEEEIEHTEQRRSEQLNKILDLENQKRLFDQFKSQNELALKEKDRKIEGFDEKYRKLDDDNQKFLNQIRELNQTKRSIEKERFDTSLENEEIQRKLREAERKIRDLERKISNQSESDVKLAELQAELDEKVRANRRLTENLDKAQEKVVLVESELRKSQGIVKASETRKGQEARRRDQLELELQAKTEVLNQANDKISELEDILHEKSILMTTLERENQKIRENLDDETIIKDNAENRVEKLQVQLAAADERYKGLATKLEGMSGGKVPDLQPEVDRLTKTIDEKSRQLAQAEARVARIQRELEAQIKMQPGSDAEARRKIAALKKQLEDERHRNDELQDAVRNQEHRNIEGQAKLVEGDHKNFEKELFRMRRALEEKDRKIASAEETILKQKEVIEELDNIQKQSEDAALNEMQGYMTDTRSQFETMRKQLQLKDQEVAKLKNEKEVLESDLDNIEEKYELLEERYENTRKAKNDQGTTIEETASLIRELRDKLLESQSEVTRLKRRLEGTVASKDENEDELADLMAEKENLQTRFDHIASQLATVELENDELKGERDECFVDIEKQKEVIATQEDEIEILKSQVELAQREAEKQANQISHGQIDSKAVKSLADKELQEWKKKCDDLEKRLQDETKELKIIMEQHKKTEQKLRHVLSQAENSSSKNNANNEVLELRLKSMKQQLDISESELDLAQNEKRKFRDECSAKDEELTNLSKQIASLQARLRIAEASKSGQMEITTI</sequence>
<evidence type="ECO:0000259" key="3">
    <source>
        <dbReference type="PROSITE" id="PS50072"/>
    </source>
</evidence>
<keyword evidence="1" id="KW-0175">Coiled coil</keyword>
<proteinExistence type="predicted"/>
<dbReference type="Proteomes" id="UP001158576">
    <property type="component" value="Chromosome XSR"/>
</dbReference>
<name>A0ABN7SI75_OIKDI</name>
<feature type="region of interest" description="Disordered" evidence="2">
    <location>
        <begin position="551"/>
        <end position="586"/>
    </location>
</feature>
<dbReference type="Gene3D" id="2.40.100.10">
    <property type="entry name" value="Cyclophilin-like"/>
    <property type="match status" value="1"/>
</dbReference>
<evidence type="ECO:0000313" key="5">
    <source>
        <dbReference type="Proteomes" id="UP001158576"/>
    </source>
</evidence>
<feature type="compositionally biased region" description="Basic and acidic residues" evidence="2">
    <location>
        <begin position="483"/>
        <end position="496"/>
    </location>
</feature>
<reference evidence="4 5" key="1">
    <citation type="submission" date="2021-04" db="EMBL/GenBank/DDBJ databases">
        <authorList>
            <person name="Bliznina A."/>
        </authorList>
    </citation>
    <scope>NUCLEOTIDE SEQUENCE [LARGE SCALE GENOMIC DNA]</scope>
</reference>
<gene>
    <name evidence="4" type="ORF">OKIOD_LOCUS6684</name>
</gene>
<accession>A0ABN7SI75</accession>
<organism evidence="4 5">
    <name type="scientific">Oikopleura dioica</name>
    <name type="common">Tunicate</name>
    <dbReference type="NCBI Taxonomy" id="34765"/>
    <lineage>
        <taxon>Eukaryota</taxon>
        <taxon>Metazoa</taxon>
        <taxon>Chordata</taxon>
        <taxon>Tunicata</taxon>
        <taxon>Appendicularia</taxon>
        <taxon>Copelata</taxon>
        <taxon>Oikopleuridae</taxon>
        <taxon>Oikopleura</taxon>
    </lineage>
</organism>
<dbReference type="InterPro" id="IPR002130">
    <property type="entry name" value="Cyclophilin-type_PPIase_dom"/>
</dbReference>
<feature type="compositionally biased region" description="Basic and acidic residues" evidence="2">
    <location>
        <begin position="255"/>
        <end position="266"/>
    </location>
</feature>
<feature type="compositionally biased region" description="Basic and acidic residues" evidence="2">
    <location>
        <begin position="273"/>
        <end position="286"/>
    </location>
</feature>
<feature type="compositionally biased region" description="Polar residues" evidence="2">
    <location>
        <begin position="560"/>
        <end position="579"/>
    </location>
</feature>
<feature type="coiled-coil region" evidence="1">
    <location>
        <begin position="750"/>
        <end position="907"/>
    </location>
</feature>
<evidence type="ECO:0000256" key="1">
    <source>
        <dbReference type="SAM" id="Coils"/>
    </source>
</evidence>
<dbReference type="PANTHER" id="PTHR47357:SF1">
    <property type="entry name" value="SPINDLE POLE BODY COMPONENT 110"/>
    <property type="match status" value="1"/>
</dbReference>
<feature type="domain" description="PPIase cyclophilin-type" evidence="3">
    <location>
        <begin position="29"/>
        <end position="194"/>
    </location>
</feature>
<dbReference type="SUPFAM" id="SSF50891">
    <property type="entry name" value="Cyclophilin-like"/>
    <property type="match status" value="1"/>
</dbReference>
<evidence type="ECO:0000256" key="2">
    <source>
        <dbReference type="SAM" id="MobiDB-lite"/>
    </source>
</evidence>
<feature type="region of interest" description="Disordered" evidence="2">
    <location>
        <begin position="254"/>
        <end position="286"/>
    </location>
</feature>
<feature type="region of interest" description="Disordered" evidence="2">
    <location>
        <begin position="660"/>
        <end position="681"/>
    </location>
</feature>